<organism evidence="2 3">
    <name type="scientific">Mytilus galloprovincialis</name>
    <name type="common">Mediterranean mussel</name>
    <dbReference type="NCBI Taxonomy" id="29158"/>
    <lineage>
        <taxon>Eukaryota</taxon>
        <taxon>Metazoa</taxon>
        <taxon>Spiralia</taxon>
        <taxon>Lophotrochozoa</taxon>
        <taxon>Mollusca</taxon>
        <taxon>Bivalvia</taxon>
        <taxon>Autobranchia</taxon>
        <taxon>Pteriomorphia</taxon>
        <taxon>Mytilida</taxon>
        <taxon>Mytiloidea</taxon>
        <taxon>Mytilidae</taxon>
        <taxon>Mytilinae</taxon>
        <taxon>Mytilus</taxon>
    </lineage>
</organism>
<keyword evidence="3" id="KW-1185">Reference proteome</keyword>
<protein>
    <submittedName>
        <fullName evidence="2">Uncharacterized protein</fullName>
    </submittedName>
</protein>
<gene>
    <name evidence="2" type="ORF">MGAL_10B042767</name>
</gene>
<dbReference type="EMBL" id="UYJE01000269">
    <property type="protein sequence ID" value="VDH91865.1"/>
    <property type="molecule type" value="Genomic_DNA"/>
</dbReference>
<name>A0A8B6BKZ8_MYTGA</name>
<accession>A0A8B6BKZ8</accession>
<feature type="region of interest" description="Disordered" evidence="1">
    <location>
        <begin position="85"/>
        <end position="109"/>
    </location>
</feature>
<evidence type="ECO:0000313" key="2">
    <source>
        <dbReference type="EMBL" id="VDH91865.1"/>
    </source>
</evidence>
<sequence>MDTLRSNKKAGNTLSESEMDIRFKEYDEVRLNEALGQFYMNARKPDGNHYKISRGQKNMHLMTKTTFGVATDPATGLKVVRKVETEMTKKHRETDKEDSSGVMPEVKGR</sequence>
<reference evidence="2" key="1">
    <citation type="submission" date="2018-11" db="EMBL/GenBank/DDBJ databases">
        <authorList>
            <person name="Alioto T."/>
            <person name="Alioto T."/>
        </authorList>
    </citation>
    <scope>NUCLEOTIDE SEQUENCE</scope>
</reference>
<comment type="caution">
    <text evidence="2">The sequence shown here is derived from an EMBL/GenBank/DDBJ whole genome shotgun (WGS) entry which is preliminary data.</text>
</comment>
<evidence type="ECO:0000313" key="3">
    <source>
        <dbReference type="Proteomes" id="UP000596742"/>
    </source>
</evidence>
<dbReference type="OrthoDB" id="10548827at2759"/>
<dbReference type="Proteomes" id="UP000596742">
    <property type="component" value="Unassembled WGS sequence"/>
</dbReference>
<dbReference type="AlphaFoldDB" id="A0A8B6BKZ8"/>
<evidence type="ECO:0000256" key="1">
    <source>
        <dbReference type="SAM" id="MobiDB-lite"/>
    </source>
</evidence>
<proteinExistence type="predicted"/>
<feature type="compositionally biased region" description="Basic and acidic residues" evidence="1">
    <location>
        <begin position="85"/>
        <end position="99"/>
    </location>
</feature>